<dbReference type="PROSITE" id="PS00134">
    <property type="entry name" value="TRYPSIN_HIS"/>
    <property type="match status" value="1"/>
</dbReference>
<evidence type="ECO:0000256" key="4">
    <source>
        <dbReference type="SAM" id="Phobius"/>
    </source>
</evidence>
<gene>
    <name evidence="6" type="ORF">E8E13_001084</name>
</gene>
<keyword evidence="3" id="KW-0720">Serine protease</keyword>
<dbReference type="EMBL" id="SWKU01000009">
    <property type="protein sequence ID" value="KAF3003422.1"/>
    <property type="molecule type" value="Genomic_DNA"/>
</dbReference>
<dbReference type="SUPFAM" id="SSF50494">
    <property type="entry name" value="Trypsin-like serine proteases"/>
    <property type="match status" value="1"/>
</dbReference>
<dbReference type="InterPro" id="IPR050430">
    <property type="entry name" value="Peptidase_S1"/>
</dbReference>
<dbReference type="PRINTS" id="PR00722">
    <property type="entry name" value="CHYMOTRYPSIN"/>
</dbReference>
<accession>A0A9P4TF77</accession>
<reference evidence="6" key="1">
    <citation type="submission" date="2019-04" db="EMBL/GenBank/DDBJ databases">
        <title>Sequencing of skin fungus with MAO and IRED activity.</title>
        <authorList>
            <person name="Marsaioli A.J."/>
            <person name="Bonatto J.M.C."/>
            <person name="Reis Junior O."/>
        </authorList>
    </citation>
    <scope>NUCLEOTIDE SEQUENCE</scope>
    <source>
        <strain evidence="6">30M1</strain>
    </source>
</reference>
<dbReference type="PANTHER" id="PTHR24276">
    <property type="entry name" value="POLYSERASE-RELATED"/>
    <property type="match status" value="1"/>
</dbReference>
<dbReference type="AlphaFoldDB" id="A0A9P4TF77"/>
<evidence type="ECO:0000313" key="6">
    <source>
        <dbReference type="EMBL" id="KAF3003422.1"/>
    </source>
</evidence>
<keyword evidence="3" id="KW-0645">Protease</keyword>
<dbReference type="Gene3D" id="2.40.10.10">
    <property type="entry name" value="Trypsin-like serine proteases"/>
    <property type="match status" value="1"/>
</dbReference>
<dbReference type="InterPro" id="IPR033116">
    <property type="entry name" value="TRYPSIN_SER"/>
</dbReference>
<dbReference type="InterPro" id="IPR043504">
    <property type="entry name" value="Peptidase_S1_PA_chymotrypsin"/>
</dbReference>
<feature type="transmembrane region" description="Helical" evidence="4">
    <location>
        <begin position="142"/>
        <end position="159"/>
    </location>
</feature>
<keyword evidence="4" id="KW-1133">Transmembrane helix</keyword>
<dbReference type="PROSITE" id="PS00135">
    <property type="entry name" value="TRYPSIN_SER"/>
    <property type="match status" value="1"/>
</dbReference>
<dbReference type="InterPro" id="IPR018114">
    <property type="entry name" value="TRYPSIN_HIS"/>
</dbReference>
<dbReference type="Pfam" id="PF00089">
    <property type="entry name" value="Trypsin"/>
    <property type="match status" value="1"/>
</dbReference>
<comment type="caution">
    <text evidence="6">The sequence shown here is derived from an EMBL/GenBank/DDBJ whole genome shotgun (WGS) entry which is preliminary data.</text>
</comment>
<feature type="transmembrane region" description="Helical" evidence="4">
    <location>
        <begin position="171"/>
        <end position="190"/>
    </location>
</feature>
<dbReference type="SMART" id="SM00020">
    <property type="entry name" value="Tryp_SPc"/>
    <property type="match status" value="1"/>
</dbReference>
<organism evidence="6 7">
    <name type="scientific">Curvularia kusanoi</name>
    <name type="common">Cochliobolus kusanoi</name>
    <dbReference type="NCBI Taxonomy" id="90978"/>
    <lineage>
        <taxon>Eukaryota</taxon>
        <taxon>Fungi</taxon>
        <taxon>Dikarya</taxon>
        <taxon>Ascomycota</taxon>
        <taxon>Pezizomycotina</taxon>
        <taxon>Dothideomycetes</taxon>
        <taxon>Pleosporomycetidae</taxon>
        <taxon>Pleosporales</taxon>
        <taxon>Pleosporineae</taxon>
        <taxon>Pleosporaceae</taxon>
        <taxon>Curvularia</taxon>
    </lineage>
</organism>
<dbReference type="GO" id="GO:0006508">
    <property type="term" value="P:proteolysis"/>
    <property type="evidence" value="ECO:0007669"/>
    <property type="project" value="UniProtKB-KW"/>
</dbReference>
<protein>
    <recommendedName>
        <fullName evidence="5">Peptidase S1 domain-containing protein</fullName>
    </recommendedName>
</protein>
<evidence type="ECO:0000256" key="2">
    <source>
        <dbReference type="ARBA" id="ARBA00023157"/>
    </source>
</evidence>
<dbReference type="InterPro" id="IPR001314">
    <property type="entry name" value="Peptidase_S1A"/>
</dbReference>
<evidence type="ECO:0000259" key="5">
    <source>
        <dbReference type="PROSITE" id="PS50240"/>
    </source>
</evidence>
<feature type="transmembrane region" description="Helical" evidence="4">
    <location>
        <begin position="259"/>
        <end position="279"/>
    </location>
</feature>
<keyword evidence="4" id="KW-0472">Membrane</keyword>
<name>A0A9P4TF77_CURKU</name>
<dbReference type="PANTHER" id="PTHR24276:SF98">
    <property type="entry name" value="FI18310P1-RELATED"/>
    <property type="match status" value="1"/>
</dbReference>
<dbReference type="CDD" id="cd00190">
    <property type="entry name" value="Tryp_SPc"/>
    <property type="match status" value="1"/>
</dbReference>
<dbReference type="PROSITE" id="PS50240">
    <property type="entry name" value="TRYPSIN_DOM"/>
    <property type="match status" value="1"/>
</dbReference>
<keyword evidence="4" id="KW-0812">Transmembrane</keyword>
<dbReference type="Proteomes" id="UP000801428">
    <property type="component" value="Unassembled WGS sequence"/>
</dbReference>
<dbReference type="InterPro" id="IPR009003">
    <property type="entry name" value="Peptidase_S1_PA"/>
</dbReference>
<dbReference type="GO" id="GO:0004252">
    <property type="term" value="F:serine-type endopeptidase activity"/>
    <property type="evidence" value="ECO:0007669"/>
    <property type="project" value="InterPro"/>
</dbReference>
<evidence type="ECO:0000313" key="7">
    <source>
        <dbReference type="Proteomes" id="UP000801428"/>
    </source>
</evidence>
<dbReference type="FunFam" id="2.40.10.10:FF:000068">
    <property type="entry name" value="transmembrane protease serine 2"/>
    <property type="match status" value="1"/>
</dbReference>
<comment type="similarity">
    <text evidence="1">Belongs to the peptidase S1 family.</text>
</comment>
<proteinExistence type="inferred from homology"/>
<keyword evidence="2" id="KW-1015">Disulfide bond</keyword>
<dbReference type="OrthoDB" id="6380398at2759"/>
<evidence type="ECO:0000256" key="3">
    <source>
        <dbReference type="RuleBase" id="RU363034"/>
    </source>
</evidence>
<dbReference type="InterPro" id="IPR001254">
    <property type="entry name" value="Trypsin_dom"/>
</dbReference>
<evidence type="ECO:0000256" key="1">
    <source>
        <dbReference type="ARBA" id="ARBA00007664"/>
    </source>
</evidence>
<keyword evidence="3" id="KW-0378">Hydrolase</keyword>
<keyword evidence="7" id="KW-1185">Reference proteome</keyword>
<feature type="domain" description="Peptidase S1" evidence="5">
    <location>
        <begin position="330"/>
        <end position="587"/>
    </location>
</feature>
<sequence length="592" mass="65359">MYSELCAQAPPAQLASDPDISGIGVTIAYTSTAAIALILVILNYIFVYHPDAVSAAEQGGLKHQHPSKINPIDEYLLYWRLGTKREIRGIERWGEKGLRVKNALTYAMLTMSDFQLITGMSILISGFTQLDTGISAYHWQRLVWWLIISFTWGILNLWMRPVLEEEGRDTWTFGQVMAFLVVFAPLITLVEGYVKATMQHSGTEDPMMDVVDGIEFIQVDSRAPSSLIGLVAKSTPSEDDFINPHPAHDYYKDRFSFPILVYAALVNLAVTSCLLLYSLKVSEVRPSDIIRPYETDSTFMLAPPIPVLVGYLACYPTLEPLPGLVRPVRIAGGFNATKGEFPYAVSLQMHNQHGNLFHFCTGSLLDARTVLTAAHCVLPVVYTERIDPEDMVVRIGSLSTSSGGFLANVSSLVAHPYYDPYQVDWDVGIVKLSQPVPYSDIIEFAKLARHGSDPYEGAFANVAGWGQTSDRNKESDTLRHVLLPIVSRANCARAYATFDEDYRGPPITTRMICAGYRRDGDSDEVEYVNEESVCHGDSGGPLVDEETKAVIGITSWGLAGCGSTADGAPNVFSRVEALRGFIDEHMEASKHH</sequence>
<feature type="transmembrane region" description="Helical" evidence="4">
    <location>
        <begin position="20"/>
        <end position="46"/>
    </location>
</feature>